<evidence type="ECO:0008006" key="3">
    <source>
        <dbReference type="Google" id="ProtNLM"/>
    </source>
</evidence>
<dbReference type="Pfam" id="PF04237">
    <property type="entry name" value="YjbR"/>
    <property type="match status" value="1"/>
</dbReference>
<dbReference type="PANTHER" id="PTHR35145">
    <property type="entry name" value="CYTOPLASMIC PROTEIN-RELATED"/>
    <property type="match status" value="1"/>
</dbReference>
<dbReference type="InterPro" id="IPR038056">
    <property type="entry name" value="YjbR-like_sf"/>
</dbReference>
<dbReference type="InterPro" id="IPR007351">
    <property type="entry name" value="YjbR"/>
</dbReference>
<dbReference type="RefSeq" id="WP_046309687.1">
    <property type="nucleotide sequence ID" value="NZ_CBCSCY010000001.1"/>
</dbReference>
<dbReference type="SUPFAM" id="SSF142906">
    <property type="entry name" value="YjbR-like"/>
    <property type="match status" value="1"/>
</dbReference>
<dbReference type="STRING" id="400092.PKOR_05965"/>
<dbReference type="HOGENOM" id="CLU_105851_4_1_10"/>
<dbReference type="InterPro" id="IPR058532">
    <property type="entry name" value="YjbR/MT2646/Rv2570-like"/>
</dbReference>
<dbReference type="PATRIC" id="fig|400092.3.peg.1326"/>
<dbReference type="KEGG" id="pko:PKOR_05965"/>
<dbReference type="OrthoDB" id="9789813at2"/>
<dbReference type="AlphaFoldDB" id="A0A0E3ZFA7"/>
<name>A0A0E3ZFA7_9BACT</name>
<dbReference type="Proteomes" id="UP000033109">
    <property type="component" value="Chromosome"/>
</dbReference>
<proteinExistence type="predicted"/>
<evidence type="ECO:0000313" key="2">
    <source>
        <dbReference type="Proteomes" id="UP000033109"/>
    </source>
</evidence>
<gene>
    <name evidence="1" type="ORF">PKOR_05965</name>
</gene>
<dbReference type="EMBL" id="CP009621">
    <property type="protein sequence ID" value="AKD02748.1"/>
    <property type="molecule type" value="Genomic_DNA"/>
</dbReference>
<sequence length="117" mass="13413">MTIENLQELCRQLPGVTESIKWEHDLCFCVGDKMFLIAGLDQTPTSASFKASPEEFDELSSCPGFSPAPYLARYKWVAVDDLNRLKPQEWEQYILASYRMVAQKLPRKVQKELGLEV</sequence>
<organism evidence="1 2">
    <name type="scientific">Pontibacter korlensis</name>
    <dbReference type="NCBI Taxonomy" id="400092"/>
    <lineage>
        <taxon>Bacteria</taxon>
        <taxon>Pseudomonadati</taxon>
        <taxon>Bacteroidota</taxon>
        <taxon>Cytophagia</taxon>
        <taxon>Cytophagales</taxon>
        <taxon>Hymenobacteraceae</taxon>
        <taxon>Pontibacter</taxon>
    </lineage>
</organism>
<dbReference type="PANTHER" id="PTHR35145:SF1">
    <property type="entry name" value="CYTOPLASMIC PROTEIN"/>
    <property type="match status" value="1"/>
</dbReference>
<evidence type="ECO:0000313" key="1">
    <source>
        <dbReference type="EMBL" id="AKD02748.1"/>
    </source>
</evidence>
<keyword evidence="2" id="KW-1185">Reference proteome</keyword>
<protein>
    <recommendedName>
        <fullName evidence="3">MmcQ-like protein</fullName>
    </recommendedName>
</protein>
<dbReference type="Gene3D" id="3.90.1150.30">
    <property type="match status" value="1"/>
</dbReference>
<reference evidence="1 2" key="1">
    <citation type="journal article" date="2015" name="Sci. Rep.">
        <title>Unraveling adaptation of Pontibacter korlensis to radiation and infertility in desert through complete genome and comparative transcriptomic analysis.</title>
        <authorList>
            <person name="Dai J."/>
            <person name="Dai W."/>
            <person name="Qiu C."/>
            <person name="Yang Z."/>
            <person name="Zhang Y."/>
            <person name="Zhou M."/>
            <person name="Zhang L."/>
            <person name="Fang C."/>
            <person name="Gao Q."/>
            <person name="Yang Q."/>
            <person name="Li X."/>
            <person name="Wang Z."/>
            <person name="Wang Z."/>
            <person name="Jia Z."/>
            <person name="Chen X."/>
        </authorList>
    </citation>
    <scope>NUCLEOTIDE SEQUENCE [LARGE SCALE GENOMIC DNA]</scope>
    <source>
        <strain evidence="1 2">X14-1T</strain>
    </source>
</reference>
<accession>A0A0E3ZFA7</accession>